<evidence type="ECO:0000256" key="2">
    <source>
        <dbReference type="ARBA" id="ARBA00023163"/>
    </source>
</evidence>
<reference evidence="4 5" key="1">
    <citation type="submission" date="2015-09" db="EMBL/GenBank/DDBJ databases">
        <title>Genome of Desulfovibrio dechloracetivorans BerOc1, a mercury methylating strain isolated from highly hydrocarbons and metals contaminated coastal sediments.</title>
        <authorList>
            <person name="Goni Urriza M."/>
            <person name="Gassie C."/>
            <person name="Bouchez O."/>
            <person name="Klopp C."/>
            <person name="Ranchou-Peyruse A."/>
            <person name="Remy G."/>
        </authorList>
    </citation>
    <scope>NUCLEOTIDE SEQUENCE [LARGE SCALE GENOMIC DNA]</scope>
    <source>
        <strain evidence="4 5">BerOc1</strain>
    </source>
</reference>
<keyword evidence="5" id="KW-1185">Reference proteome</keyword>
<protein>
    <submittedName>
        <fullName evidence="4">HTH-type transcriptional activator Btr</fullName>
    </submittedName>
</protein>
<gene>
    <name evidence="4" type="primary">btr</name>
    <name evidence="4" type="ORF">BerOc1_02073</name>
</gene>
<dbReference type="AlphaFoldDB" id="A0A1J5NA91"/>
<sequence>MPQLIDLLKEMATIDGDAVESRLKGVRFFKDTMHVKRRPMLYNPGICIVASGHKVAYLGEQVFRYDADNYLVTSVSMPFECESFPSPDVPLLGLFIDIDMGQLNDLISQMDVKEDVARLRQNEYPLGLGPSAMDQDMKDAAIKLIKALKTDREARILAPGLVREIYYRALCGTQAPVLYALARGSNTFAQVAQVITMMEGSFSEKLDVQQLADSAHMSVSAFHKAFKEITTESPLQYLKKIRLTRAKDLIVQRNMKAYLAADAVGYESPSQFSREFKRHFGQSPAEIMRDMRSA</sequence>
<keyword evidence="1" id="KW-0805">Transcription regulation</keyword>
<dbReference type="Pfam" id="PF12833">
    <property type="entry name" value="HTH_18"/>
    <property type="match status" value="1"/>
</dbReference>
<dbReference type="InterPro" id="IPR009594">
    <property type="entry name" value="Tscrpt_reg_HTH_AraC_N"/>
</dbReference>
<dbReference type="PROSITE" id="PS01124">
    <property type="entry name" value="HTH_ARAC_FAMILY_2"/>
    <property type="match status" value="1"/>
</dbReference>
<keyword evidence="2" id="KW-0804">Transcription</keyword>
<dbReference type="PANTHER" id="PTHR43436">
    <property type="entry name" value="ARAC-FAMILY TRANSCRIPTIONAL REGULATOR"/>
    <property type="match status" value="1"/>
</dbReference>
<organism evidence="4 5">
    <name type="scientific">Pseudodesulfovibrio hydrargyri</name>
    <dbReference type="NCBI Taxonomy" id="2125990"/>
    <lineage>
        <taxon>Bacteria</taxon>
        <taxon>Pseudomonadati</taxon>
        <taxon>Thermodesulfobacteriota</taxon>
        <taxon>Desulfovibrionia</taxon>
        <taxon>Desulfovibrionales</taxon>
        <taxon>Desulfovibrionaceae</taxon>
    </lineage>
</organism>
<evidence type="ECO:0000259" key="3">
    <source>
        <dbReference type="PROSITE" id="PS01124"/>
    </source>
</evidence>
<evidence type="ECO:0000313" key="5">
    <source>
        <dbReference type="Proteomes" id="UP000181901"/>
    </source>
</evidence>
<dbReference type="GO" id="GO:0043565">
    <property type="term" value="F:sequence-specific DNA binding"/>
    <property type="evidence" value="ECO:0007669"/>
    <property type="project" value="InterPro"/>
</dbReference>
<name>A0A1J5NA91_9BACT</name>
<dbReference type="SMART" id="SM00342">
    <property type="entry name" value="HTH_ARAC"/>
    <property type="match status" value="1"/>
</dbReference>
<evidence type="ECO:0000313" key="4">
    <source>
        <dbReference type="EMBL" id="OIQ50143.1"/>
    </source>
</evidence>
<dbReference type="Proteomes" id="UP000181901">
    <property type="component" value="Unassembled WGS sequence"/>
</dbReference>
<evidence type="ECO:0000256" key="1">
    <source>
        <dbReference type="ARBA" id="ARBA00023015"/>
    </source>
</evidence>
<feature type="domain" description="HTH araC/xylS-type" evidence="3">
    <location>
        <begin position="192"/>
        <end position="290"/>
    </location>
</feature>
<comment type="caution">
    <text evidence="4">The sequence shown here is derived from an EMBL/GenBank/DDBJ whole genome shotgun (WGS) entry which is preliminary data.</text>
</comment>
<accession>A0A1J5NA91</accession>
<dbReference type="InterPro" id="IPR009057">
    <property type="entry name" value="Homeodomain-like_sf"/>
</dbReference>
<dbReference type="GO" id="GO:0003700">
    <property type="term" value="F:DNA-binding transcription factor activity"/>
    <property type="evidence" value="ECO:0007669"/>
    <property type="project" value="InterPro"/>
</dbReference>
<dbReference type="SUPFAM" id="SSF46689">
    <property type="entry name" value="Homeodomain-like"/>
    <property type="match status" value="2"/>
</dbReference>
<proteinExistence type="predicted"/>
<dbReference type="Gene3D" id="1.10.10.60">
    <property type="entry name" value="Homeodomain-like"/>
    <property type="match status" value="2"/>
</dbReference>
<dbReference type="InterPro" id="IPR018060">
    <property type="entry name" value="HTH_AraC"/>
</dbReference>
<dbReference type="EMBL" id="LKAQ01000004">
    <property type="protein sequence ID" value="OIQ50143.1"/>
    <property type="molecule type" value="Genomic_DNA"/>
</dbReference>
<dbReference type="PANTHER" id="PTHR43436:SF2">
    <property type="entry name" value="ARAC_XYLS FAMILY TRANSCRIPTIONAL REGULATOR"/>
    <property type="match status" value="1"/>
</dbReference>
<dbReference type="OrthoDB" id="9802263at2"/>
<dbReference type="Pfam" id="PF06719">
    <property type="entry name" value="AraC_N"/>
    <property type="match status" value="1"/>
</dbReference>